<proteinExistence type="predicted"/>
<reference evidence="1 2" key="1">
    <citation type="submission" date="2023-03" db="EMBL/GenBank/DDBJ databases">
        <title>High-quality genome of Scylla paramamosain provides insights in environmental adaptation.</title>
        <authorList>
            <person name="Zhang L."/>
        </authorList>
    </citation>
    <scope>NUCLEOTIDE SEQUENCE [LARGE SCALE GENOMIC DNA]</scope>
    <source>
        <strain evidence="1">LZ_2023a</strain>
        <tissue evidence="1">Muscle</tissue>
    </source>
</reference>
<dbReference type="AlphaFoldDB" id="A0AAW0SMY9"/>
<evidence type="ECO:0000313" key="1">
    <source>
        <dbReference type="EMBL" id="KAK8376456.1"/>
    </source>
</evidence>
<accession>A0AAW0SMY9</accession>
<protein>
    <submittedName>
        <fullName evidence="1">Uncharacterized protein</fullName>
    </submittedName>
</protein>
<gene>
    <name evidence="1" type="ORF">O3P69_009837</name>
</gene>
<dbReference type="EMBL" id="JARAKH010000048">
    <property type="protein sequence ID" value="KAK8376456.1"/>
    <property type="molecule type" value="Genomic_DNA"/>
</dbReference>
<comment type="caution">
    <text evidence="1">The sequence shown here is derived from an EMBL/GenBank/DDBJ whole genome shotgun (WGS) entry which is preliminary data.</text>
</comment>
<organism evidence="1 2">
    <name type="scientific">Scylla paramamosain</name>
    <name type="common">Mud crab</name>
    <dbReference type="NCBI Taxonomy" id="85552"/>
    <lineage>
        <taxon>Eukaryota</taxon>
        <taxon>Metazoa</taxon>
        <taxon>Ecdysozoa</taxon>
        <taxon>Arthropoda</taxon>
        <taxon>Crustacea</taxon>
        <taxon>Multicrustacea</taxon>
        <taxon>Malacostraca</taxon>
        <taxon>Eumalacostraca</taxon>
        <taxon>Eucarida</taxon>
        <taxon>Decapoda</taxon>
        <taxon>Pleocyemata</taxon>
        <taxon>Brachyura</taxon>
        <taxon>Eubrachyura</taxon>
        <taxon>Portunoidea</taxon>
        <taxon>Portunidae</taxon>
        <taxon>Portuninae</taxon>
        <taxon>Scylla</taxon>
    </lineage>
</organism>
<dbReference type="Proteomes" id="UP001487740">
    <property type="component" value="Unassembled WGS sequence"/>
</dbReference>
<keyword evidence="2" id="KW-1185">Reference proteome</keyword>
<name>A0AAW0SMY9_SCYPA</name>
<sequence length="110" mass="12430">MNLEFQSEQYRLATLHASIAGEYRSILGMFIKEDVLFTEKLSNINPQDTTLYQSLEKLNLGGRSTILCQFIPTKHSNIKGVATLPPTLASRKETGERFSAQSFIWPNIHS</sequence>
<evidence type="ECO:0000313" key="2">
    <source>
        <dbReference type="Proteomes" id="UP001487740"/>
    </source>
</evidence>